<dbReference type="InterPro" id="IPR011009">
    <property type="entry name" value="Kinase-like_dom_sf"/>
</dbReference>
<evidence type="ECO:0000313" key="2">
    <source>
        <dbReference type="Proteomes" id="UP001365846"/>
    </source>
</evidence>
<protein>
    <submittedName>
        <fullName evidence="1">DUF2252 family protein</fullName>
    </submittedName>
</protein>
<dbReference type="EMBL" id="JBBKZU010000003">
    <property type="protein sequence ID" value="MEJ8811079.1"/>
    <property type="molecule type" value="Genomic_DNA"/>
</dbReference>
<keyword evidence="2" id="KW-1185">Reference proteome</keyword>
<dbReference type="PANTHER" id="PTHR39441:SF1">
    <property type="entry name" value="DUF2252 DOMAIN-CONTAINING PROTEIN"/>
    <property type="match status" value="1"/>
</dbReference>
<name>A0ABU8VBP3_9BURK</name>
<sequence length="412" mass="45691">MMDVVREIRSFNEGRDPERLALKYRNMRASPFVFLRGTCHLFYDRLARIGAPRSAPLTWVCGDLHLENFGSYKGDNRLVYFDINDFDESALAPASWDLIRFLTSLWVGAESLSAGPREARRLCEVFIESYASALSNGKAYWVERDTAQGLVRVLLDGLRERQRSQFLAGRTDIKGRRRVLRTDGKKALGASDQQRAMAVQVIHQFAAAQPNPKFYEVLDVARRIAGTGSLGIDRYAILVEGKGSPDGNYVLDLKRALPSSLVPHLKKVEQPRWTSEAHRVVALQRRVQAVSMAFLQPVIVSGSPYVLRALQPSEDRVALGGKSAQNASDLEGVITVMAKLVAWAQLRSAGRDGSDIADGLIDFGQRSKWKTRVLDASIEAAKQVQQDWTAYAAAYDDGAYSSSDRPGAGRTN</sequence>
<dbReference type="Proteomes" id="UP001365846">
    <property type="component" value="Unassembled WGS sequence"/>
</dbReference>
<evidence type="ECO:0000313" key="1">
    <source>
        <dbReference type="EMBL" id="MEJ8811079.1"/>
    </source>
</evidence>
<comment type="caution">
    <text evidence="1">The sequence shown here is derived from an EMBL/GenBank/DDBJ whole genome shotgun (WGS) entry which is preliminary data.</text>
</comment>
<dbReference type="InterPro" id="IPR018721">
    <property type="entry name" value="DUF2252"/>
</dbReference>
<proteinExistence type="predicted"/>
<dbReference type="Pfam" id="PF10009">
    <property type="entry name" value="DUF2252"/>
    <property type="match status" value="1"/>
</dbReference>
<reference evidence="1 2" key="1">
    <citation type="submission" date="2024-03" db="EMBL/GenBank/DDBJ databases">
        <title>Novel species of the genus Variovorax.</title>
        <authorList>
            <person name="Liu Q."/>
            <person name="Xin Y.-H."/>
        </authorList>
    </citation>
    <scope>NUCLEOTIDE SEQUENCE [LARGE SCALE GENOMIC DNA]</scope>
    <source>
        <strain evidence="1 2">KACC 18899</strain>
    </source>
</reference>
<dbReference type="SUPFAM" id="SSF56112">
    <property type="entry name" value="Protein kinase-like (PK-like)"/>
    <property type="match status" value="1"/>
</dbReference>
<accession>A0ABU8VBP3</accession>
<dbReference type="PANTHER" id="PTHR39441">
    <property type="entry name" value="DUF2252 DOMAIN-CONTAINING PROTEIN"/>
    <property type="match status" value="1"/>
</dbReference>
<gene>
    <name evidence="1" type="ORF">WKW77_08360</name>
</gene>
<organism evidence="1 2">
    <name type="scientific">Variovorax ureilyticus</name>
    <dbReference type="NCBI Taxonomy" id="1836198"/>
    <lineage>
        <taxon>Bacteria</taxon>
        <taxon>Pseudomonadati</taxon>
        <taxon>Pseudomonadota</taxon>
        <taxon>Betaproteobacteria</taxon>
        <taxon>Burkholderiales</taxon>
        <taxon>Comamonadaceae</taxon>
        <taxon>Variovorax</taxon>
    </lineage>
</organism>